<evidence type="ECO:0000256" key="9">
    <source>
        <dbReference type="ARBA" id="ARBA00035611"/>
    </source>
</evidence>
<proteinExistence type="predicted"/>
<feature type="transmembrane region" description="Helical" evidence="11">
    <location>
        <begin position="35"/>
        <end position="53"/>
    </location>
</feature>
<evidence type="ECO:0000256" key="6">
    <source>
        <dbReference type="ARBA" id="ARBA00022692"/>
    </source>
</evidence>
<comment type="caution">
    <text evidence="12">The sequence shown here is derived from an EMBL/GenBank/DDBJ whole genome shotgun (WGS) entry which is preliminary data.</text>
</comment>
<feature type="transmembrane region" description="Helical" evidence="11">
    <location>
        <begin position="60"/>
        <end position="85"/>
    </location>
</feature>
<evidence type="ECO:0000256" key="3">
    <source>
        <dbReference type="ARBA" id="ARBA00022475"/>
    </source>
</evidence>
<evidence type="ECO:0000256" key="8">
    <source>
        <dbReference type="ARBA" id="ARBA00023136"/>
    </source>
</evidence>
<keyword evidence="3" id="KW-1003">Cell membrane</keyword>
<comment type="subcellular location">
    <subcellularLocation>
        <location evidence="1">Cell membrane</location>
        <topology evidence="1">Multi-pass membrane protein</topology>
    </subcellularLocation>
</comment>
<evidence type="ECO:0000256" key="2">
    <source>
        <dbReference type="ARBA" id="ARBA00022448"/>
    </source>
</evidence>
<name>A0ABS1DJX4_9PROT</name>
<evidence type="ECO:0000256" key="5">
    <source>
        <dbReference type="ARBA" id="ARBA00022597"/>
    </source>
</evidence>
<gene>
    <name evidence="12" type="ORF">CKO28_22370</name>
</gene>
<feature type="transmembrane region" description="Helical" evidence="11">
    <location>
        <begin position="348"/>
        <end position="367"/>
    </location>
</feature>
<dbReference type="EMBL" id="NRRL01000115">
    <property type="protein sequence ID" value="MBK1670767.1"/>
    <property type="molecule type" value="Genomic_DNA"/>
</dbReference>
<keyword evidence="4" id="KW-0997">Cell inner membrane</keyword>
<sequence>MAQETADGAAPPGQEADERIQRASFLSRLLNRPELGAAAGTIVVLVVFAIVAGDTGMYSALGIVNFVEVASLLGLLAIGVSLLMIGGEFDLSIGSMIAFAGMTIAIPAAEWGWPMWLCILLAFTVAILWGLFNGWLVIKTGLPSFIVTLAGLFMLRGLTIGLTRLLTGRTQVSGLREDAEGDWLAGILGGEVGHGFFTWMGEVGIIAQRADGEPSVSGVPMSVIWFLLLGAIATWVLLRTRLGNWIFAAGGDKQAARNVGVPVNRVKIMLFVGTAVMATLVATVQVLDVGSADTQRGLLRELEAIAAAVIGGCLLTGGYGSAIGAMLGALIFGTVQMGFFYTGVNTDWFQVFVGLMLLVAVLSNNYIRKKATEAK</sequence>
<keyword evidence="6 11" id="KW-0812">Transmembrane</keyword>
<dbReference type="InterPro" id="IPR001851">
    <property type="entry name" value="ABC_transp_permease"/>
</dbReference>
<evidence type="ECO:0000313" key="13">
    <source>
        <dbReference type="Proteomes" id="UP001296873"/>
    </source>
</evidence>
<evidence type="ECO:0000256" key="11">
    <source>
        <dbReference type="SAM" id="Phobius"/>
    </source>
</evidence>
<feature type="transmembrane region" description="Helical" evidence="11">
    <location>
        <begin position="218"/>
        <end position="238"/>
    </location>
</feature>
<evidence type="ECO:0000313" key="12">
    <source>
        <dbReference type="EMBL" id="MBK1670767.1"/>
    </source>
</evidence>
<comment type="function">
    <text evidence="9">Part of the binding-protein-dependent transport system for D-xylose. Probably responsible for the translocation of the substrate across the membrane.</text>
</comment>
<evidence type="ECO:0000256" key="7">
    <source>
        <dbReference type="ARBA" id="ARBA00022989"/>
    </source>
</evidence>
<dbReference type="Pfam" id="PF02653">
    <property type="entry name" value="BPD_transp_2"/>
    <property type="match status" value="1"/>
</dbReference>
<organism evidence="12 13">
    <name type="scientific">Rhodovibrio sodomensis</name>
    <dbReference type="NCBI Taxonomy" id="1088"/>
    <lineage>
        <taxon>Bacteria</taxon>
        <taxon>Pseudomonadati</taxon>
        <taxon>Pseudomonadota</taxon>
        <taxon>Alphaproteobacteria</taxon>
        <taxon>Rhodospirillales</taxon>
        <taxon>Rhodovibrionaceae</taxon>
        <taxon>Rhodovibrio</taxon>
    </lineage>
</organism>
<evidence type="ECO:0000256" key="1">
    <source>
        <dbReference type="ARBA" id="ARBA00004651"/>
    </source>
</evidence>
<feature type="transmembrane region" description="Helical" evidence="11">
    <location>
        <begin position="116"/>
        <end position="138"/>
    </location>
</feature>
<feature type="transmembrane region" description="Helical" evidence="11">
    <location>
        <begin position="268"/>
        <end position="290"/>
    </location>
</feature>
<dbReference type="CDD" id="cd06579">
    <property type="entry name" value="TM_PBP1_transp_AraH_like"/>
    <property type="match status" value="1"/>
</dbReference>
<evidence type="ECO:0000256" key="10">
    <source>
        <dbReference type="ARBA" id="ARBA00035686"/>
    </source>
</evidence>
<keyword evidence="8 11" id="KW-0472">Membrane</keyword>
<protein>
    <recommendedName>
        <fullName evidence="10">Xylose transport system permease protein XylH</fullName>
    </recommendedName>
</protein>
<reference evidence="12 13" key="1">
    <citation type="journal article" date="2020" name="Microorganisms">
        <title>Osmotic Adaptation and Compatible Solute Biosynthesis of Phototrophic Bacteria as Revealed from Genome Analyses.</title>
        <authorList>
            <person name="Imhoff J.F."/>
            <person name="Rahn T."/>
            <person name="Kunzel S."/>
            <person name="Keller A."/>
            <person name="Neulinger S.C."/>
        </authorList>
    </citation>
    <scope>NUCLEOTIDE SEQUENCE [LARGE SCALE GENOMIC DNA]</scope>
    <source>
        <strain evidence="12 13">DSM 9895</strain>
    </source>
</reference>
<keyword evidence="7 11" id="KW-1133">Transmembrane helix</keyword>
<keyword evidence="2" id="KW-0813">Transport</keyword>
<dbReference type="PANTHER" id="PTHR32196">
    <property type="entry name" value="ABC TRANSPORTER PERMEASE PROTEIN YPHD-RELATED-RELATED"/>
    <property type="match status" value="1"/>
</dbReference>
<evidence type="ECO:0000256" key="4">
    <source>
        <dbReference type="ARBA" id="ARBA00022519"/>
    </source>
</evidence>
<dbReference type="Proteomes" id="UP001296873">
    <property type="component" value="Unassembled WGS sequence"/>
</dbReference>
<feature type="transmembrane region" description="Helical" evidence="11">
    <location>
        <begin position="144"/>
        <end position="166"/>
    </location>
</feature>
<feature type="transmembrane region" description="Helical" evidence="11">
    <location>
        <begin position="302"/>
        <end position="328"/>
    </location>
</feature>
<accession>A0ABS1DJX4</accession>
<keyword evidence="13" id="KW-1185">Reference proteome</keyword>
<dbReference type="RefSeq" id="WP_200343214.1">
    <property type="nucleotide sequence ID" value="NZ_NRRL01000115.1"/>
</dbReference>
<feature type="transmembrane region" description="Helical" evidence="11">
    <location>
        <begin position="91"/>
        <end position="109"/>
    </location>
</feature>
<dbReference type="PANTHER" id="PTHR32196:SF32">
    <property type="entry name" value="XYLOSE TRANSPORT SYSTEM PERMEASE PROTEIN XYLH"/>
    <property type="match status" value="1"/>
</dbReference>
<keyword evidence="5" id="KW-0762">Sugar transport</keyword>